<sequence>MASPQIDIMSAAISPTTAVATPRHVRSRTQSISSDRPSTIAHSLMSPPQSVTPEAAFIAASAASQIVTNDHDSHSETWYDQVGIEPSGETALVATGSLQLANNFVDQLLFNIIAIARSTSLSALRPAVSEVLKPKLARDAVNQADEELREYLGGGEVDDLAHSPEAEPSDNWDLELAWKRTRLRCMVYSSLGDMEEEDEDYYMEQEHLRGESDDILSEAVLVIAGQAAFNRLRVKYEKELKDGTRMPGDISDRIVVEELDMERVALDRTLGRLWRAWKKRIRAPAELSYQRSFTRSATHSRHGSIVAETVGTLPISREVSIDESQDTSSPGESKPSEEPAKEARPSAVPLPMSNNDIAEIEVPGLVSYSDEEDSDLEDDELLQQRPRPKSWMVFSAPRKHNPQTPAASRPTSPVQKTRKRANSVPTGLASPVTFSRPAGTRGEVVEPNSNRDGEPSAKVGDASIPTSGHEAVEKAPEHAKARNVDEADPQAALASPISKMVTGAAAVGSAALAGVAAMAHGTALQTMVTPMEEEEDDEFEEEPQILTSSRVSIGGRSSPAISESGSNRPPSILVGRSNSLSSVRMIEVHSPRSPSIRSSRHGSGEFDYPSAARSMSLSREGSVSTPPIVEEGPPEPQADLPSVDTYSSRESSRERNVRRTSSPSLHGYGAPTLAPTSAPTSAPIPAPTKVTILNQSVTGGAYLDIDTKYERVELPPRMSSYSKPPTLPTLPEKSANRPTYAQAPSVGLPSVDRTTSQRASPESPKRAWAKQNDSPTSSTNSNKFKAVRSSEESTSQRAHDVARNFEELLQNDETIQYTLTPRVFVSQQVNGTKLASAEGHGNSKLGGPVPRAPPVSMSTQGRMGPAPQARDAQIPRESLQDFAEFIRSTGPPGERGNFQANKPVANPHRRDISSPVPATASTAMPPKRTASTRARLQARDAAVSHNNESSDLIDFIRRGPPSNGPNPRIPRNIAPFRNTMDSDQLQMSGATGGRAVDAALPDVRSSQASTNVTETSVNSSINSQSALLNKANKPTNYSNNFDEEDMIPKRKQRRVRDPYAIDFSDEEDLDDLLDEAPKPKPKPKKEESLIDFLNNYDPPPDPSPPQPFVTAQQPAVLKKKSTNNLIARLRAGGGSSTPERSAAPAGRESRAASNASNVRGYTPIVASMPPNGGNSGKLNDIMGPGSPQNRAPSGRVPMKHYEPRDATPSHTTRASGTSDLARFLRESEPPPSTLATAAPPVEDKPSGFARIFERRKKSVAY</sequence>
<dbReference type="GeneID" id="92088961"/>
<feature type="compositionally biased region" description="Low complexity" evidence="1">
    <location>
        <begin position="1009"/>
        <end position="1023"/>
    </location>
</feature>
<feature type="compositionally biased region" description="Polar residues" evidence="1">
    <location>
        <begin position="28"/>
        <end position="46"/>
    </location>
</feature>
<feature type="region of interest" description="Disordered" evidence="1">
    <location>
        <begin position="1004"/>
        <end position="1249"/>
    </location>
</feature>
<evidence type="ECO:0000313" key="2">
    <source>
        <dbReference type="EMBL" id="KAK8073590.1"/>
    </source>
</evidence>
<feature type="region of interest" description="Disordered" evidence="1">
    <location>
        <begin position="886"/>
        <end position="930"/>
    </location>
</feature>
<evidence type="ECO:0000256" key="1">
    <source>
        <dbReference type="SAM" id="MobiDB-lite"/>
    </source>
</evidence>
<dbReference type="EMBL" id="JAQQWL010000005">
    <property type="protein sequence ID" value="KAK8073590.1"/>
    <property type="molecule type" value="Genomic_DNA"/>
</dbReference>
<feature type="compositionally biased region" description="Polar residues" evidence="1">
    <location>
        <begin position="1208"/>
        <end position="1218"/>
    </location>
</feature>
<feature type="compositionally biased region" description="Polar residues" evidence="1">
    <location>
        <begin position="613"/>
        <end position="625"/>
    </location>
</feature>
<name>A0ABR1VQQ9_9PEZI</name>
<gene>
    <name evidence="2" type="ORF">PG994_004489</name>
</gene>
<evidence type="ECO:0000313" key="3">
    <source>
        <dbReference type="Proteomes" id="UP001480595"/>
    </source>
</evidence>
<comment type="caution">
    <text evidence="2">The sequence shown here is derived from an EMBL/GenBank/DDBJ whole genome shotgun (WGS) entry which is preliminary data.</text>
</comment>
<feature type="region of interest" description="Disordered" evidence="1">
    <location>
        <begin position="527"/>
        <end position="686"/>
    </location>
</feature>
<feature type="compositionally biased region" description="Low complexity" evidence="1">
    <location>
        <begin position="670"/>
        <end position="683"/>
    </location>
</feature>
<reference evidence="2 3" key="1">
    <citation type="submission" date="2023-01" db="EMBL/GenBank/DDBJ databases">
        <title>Analysis of 21 Apiospora genomes using comparative genomics revels a genus with tremendous synthesis potential of carbohydrate active enzymes and secondary metabolites.</title>
        <authorList>
            <person name="Sorensen T."/>
        </authorList>
    </citation>
    <scope>NUCLEOTIDE SEQUENCE [LARGE SCALE GENOMIC DNA]</scope>
    <source>
        <strain evidence="2 3">CBS 135458</strain>
    </source>
</reference>
<feature type="compositionally biased region" description="Acidic residues" evidence="1">
    <location>
        <begin position="531"/>
        <end position="543"/>
    </location>
</feature>
<feature type="compositionally biased region" description="Polar residues" evidence="1">
    <location>
        <begin position="771"/>
        <end position="783"/>
    </location>
</feature>
<accession>A0ABR1VQQ9</accession>
<protein>
    <submittedName>
        <fullName evidence="2">Uncharacterized protein</fullName>
    </submittedName>
</protein>
<feature type="compositionally biased region" description="Basic and acidic residues" evidence="1">
    <location>
        <begin position="334"/>
        <end position="344"/>
    </location>
</feature>
<feature type="region of interest" description="Disordered" evidence="1">
    <location>
        <begin position="369"/>
        <end position="489"/>
    </location>
</feature>
<feature type="compositionally biased region" description="Pro residues" evidence="1">
    <location>
        <begin position="1097"/>
        <end position="1107"/>
    </location>
</feature>
<feature type="region of interest" description="Disordered" evidence="1">
    <location>
        <begin position="316"/>
        <end position="354"/>
    </location>
</feature>
<feature type="region of interest" description="Disordered" evidence="1">
    <location>
        <begin position="714"/>
        <end position="799"/>
    </location>
</feature>
<feature type="compositionally biased region" description="Basic and acidic residues" evidence="1">
    <location>
        <begin position="470"/>
        <end position="485"/>
    </location>
</feature>
<organism evidence="2 3">
    <name type="scientific">Apiospora phragmitis</name>
    <dbReference type="NCBI Taxonomy" id="2905665"/>
    <lineage>
        <taxon>Eukaryota</taxon>
        <taxon>Fungi</taxon>
        <taxon>Dikarya</taxon>
        <taxon>Ascomycota</taxon>
        <taxon>Pezizomycotina</taxon>
        <taxon>Sordariomycetes</taxon>
        <taxon>Xylariomycetidae</taxon>
        <taxon>Amphisphaeriales</taxon>
        <taxon>Apiosporaceae</taxon>
        <taxon>Apiospora</taxon>
    </lineage>
</organism>
<feature type="compositionally biased region" description="Polar residues" evidence="1">
    <location>
        <begin position="559"/>
        <end position="569"/>
    </location>
</feature>
<feature type="compositionally biased region" description="Acidic residues" evidence="1">
    <location>
        <begin position="1063"/>
        <end position="1074"/>
    </location>
</feature>
<feature type="region of interest" description="Disordered" evidence="1">
    <location>
        <begin position="21"/>
        <end position="46"/>
    </location>
</feature>
<proteinExistence type="predicted"/>
<keyword evidence="3" id="KW-1185">Reference proteome</keyword>
<dbReference type="Proteomes" id="UP001480595">
    <property type="component" value="Unassembled WGS sequence"/>
</dbReference>
<feature type="region of interest" description="Disordered" evidence="1">
    <location>
        <begin position="836"/>
        <end position="873"/>
    </location>
</feature>
<dbReference type="RefSeq" id="XP_066718065.1">
    <property type="nucleotide sequence ID" value="XM_066855898.1"/>
</dbReference>
<feature type="compositionally biased region" description="Acidic residues" evidence="1">
    <location>
        <begin position="369"/>
        <end position="381"/>
    </location>
</feature>
<feature type="compositionally biased region" description="Polar residues" evidence="1">
    <location>
        <begin position="1024"/>
        <end position="1040"/>
    </location>
</feature>
<feature type="compositionally biased region" description="Polar residues" evidence="1">
    <location>
        <begin position="402"/>
        <end position="415"/>
    </location>
</feature>